<keyword evidence="2" id="KW-1185">Reference proteome</keyword>
<dbReference type="EMBL" id="VDCQ01000074">
    <property type="protein sequence ID" value="TNJ61554.1"/>
    <property type="molecule type" value="Genomic_DNA"/>
</dbReference>
<name>A0A5C4SY86_9BACL</name>
<dbReference type="Pfam" id="PF12224">
    <property type="entry name" value="Amidoligase_2"/>
    <property type="match status" value="1"/>
</dbReference>
<dbReference type="RefSeq" id="WP_139606766.1">
    <property type="nucleotide sequence ID" value="NZ_VDCQ01000074.1"/>
</dbReference>
<accession>A0A5C4SY86</accession>
<evidence type="ECO:0008006" key="3">
    <source>
        <dbReference type="Google" id="ProtNLM"/>
    </source>
</evidence>
<organism evidence="1 2">
    <name type="scientific">Paenibacillus hemerocallicola</name>
    <dbReference type="NCBI Taxonomy" id="1172614"/>
    <lineage>
        <taxon>Bacteria</taxon>
        <taxon>Bacillati</taxon>
        <taxon>Bacillota</taxon>
        <taxon>Bacilli</taxon>
        <taxon>Bacillales</taxon>
        <taxon>Paenibacillaceae</taxon>
        <taxon>Paenibacillus</taxon>
    </lineage>
</organism>
<protein>
    <recommendedName>
        <fullName evidence="3">Amidoligase</fullName>
    </recommendedName>
</protein>
<sequence>MWPKQVMWQELKFGVEIEFVGGAPEQVELLPGWVMSLDELQIDETGAESGSELKPPPIVWEQRDQIRVMLDRLKAQGATANWSCGLHVHVGLERWGQPVLLPIVETAVSMQEALRGLLRTSDHRMLFCPPVTEAMLHRFRSDPKESAIRHRGRPQSHRCGINAAAWFDIGTVEIRYANGSLDYDEVLRTVELCLRFVAAIGAGRRLPNDSGRLAEELGVPAEGYPPPAAPPQWYRERMWLEETLLPVLAPQVLALVKDGEVHHIIPVAEGIMVAVEKPDGSLVRMKFRASATGWERLGEEAAKPNTDE</sequence>
<dbReference type="InterPro" id="IPR022025">
    <property type="entry name" value="Amidoligase_2"/>
</dbReference>
<dbReference type="Proteomes" id="UP000307943">
    <property type="component" value="Unassembled WGS sequence"/>
</dbReference>
<dbReference type="AlphaFoldDB" id="A0A5C4SY86"/>
<evidence type="ECO:0000313" key="1">
    <source>
        <dbReference type="EMBL" id="TNJ61554.1"/>
    </source>
</evidence>
<comment type="caution">
    <text evidence="1">The sequence shown here is derived from an EMBL/GenBank/DDBJ whole genome shotgun (WGS) entry which is preliminary data.</text>
</comment>
<reference evidence="1 2" key="1">
    <citation type="submission" date="2019-05" db="EMBL/GenBank/DDBJ databases">
        <title>We sequenced the genome of Paenibacillus hemerocallicola KCTC 33185 for further insight into its adaptation and study the phylogeny of Paenibacillus.</title>
        <authorList>
            <person name="Narsing Rao M.P."/>
        </authorList>
    </citation>
    <scope>NUCLEOTIDE SEQUENCE [LARGE SCALE GENOMIC DNA]</scope>
    <source>
        <strain evidence="1 2">KCTC 33185</strain>
    </source>
</reference>
<evidence type="ECO:0000313" key="2">
    <source>
        <dbReference type="Proteomes" id="UP000307943"/>
    </source>
</evidence>
<dbReference type="OrthoDB" id="5380364at2"/>
<proteinExistence type="predicted"/>
<gene>
    <name evidence="1" type="ORF">FE784_34335</name>
</gene>